<organism evidence="1 2">
    <name type="scientific">Handelsmanbacteria sp. (strain RIFCSPLOWO2_12_FULL_64_10)</name>
    <dbReference type="NCBI Taxonomy" id="1817868"/>
    <lineage>
        <taxon>Bacteria</taxon>
        <taxon>Candidatus Handelsmaniibacteriota</taxon>
    </lineage>
</organism>
<evidence type="ECO:0000313" key="2">
    <source>
        <dbReference type="Proteomes" id="UP000178606"/>
    </source>
</evidence>
<accession>A0A1F6CV02</accession>
<name>A0A1F6CV02_HANXR</name>
<protein>
    <submittedName>
        <fullName evidence="1">Uncharacterized protein</fullName>
    </submittedName>
</protein>
<dbReference type="EMBL" id="MFKF01000130">
    <property type="protein sequence ID" value="OGG52989.1"/>
    <property type="molecule type" value="Genomic_DNA"/>
</dbReference>
<reference evidence="1 2" key="1">
    <citation type="journal article" date="2016" name="Nat. Commun.">
        <title>Thousands of microbial genomes shed light on interconnected biogeochemical processes in an aquifer system.</title>
        <authorList>
            <person name="Anantharaman K."/>
            <person name="Brown C.T."/>
            <person name="Hug L.A."/>
            <person name="Sharon I."/>
            <person name="Castelle C.J."/>
            <person name="Probst A.J."/>
            <person name="Thomas B.C."/>
            <person name="Singh A."/>
            <person name="Wilkins M.J."/>
            <person name="Karaoz U."/>
            <person name="Brodie E.L."/>
            <person name="Williams K.H."/>
            <person name="Hubbard S.S."/>
            <person name="Banfield J.F."/>
        </authorList>
    </citation>
    <scope>NUCLEOTIDE SEQUENCE [LARGE SCALE GENOMIC DNA]</scope>
    <source>
        <strain evidence="2">RIFCSPLOWO2_12_FULL_64_10</strain>
    </source>
</reference>
<comment type="caution">
    <text evidence="1">The sequence shown here is derived from an EMBL/GenBank/DDBJ whole genome shotgun (WGS) entry which is preliminary data.</text>
</comment>
<sequence>MGKLLNFGECQKVLFCGPSFRWTAIEFINSLYQSVRITSYQIRLLVSDFYMGADTSRIYKRLSFAVQELIDIGQISVCQVARSTNLDFKGERLRERQPPQVFNRKVGDRCVWDEDILSQEFSTVFVQQLHKNSSCCRV</sequence>
<evidence type="ECO:0000313" key="1">
    <source>
        <dbReference type="EMBL" id="OGG52989.1"/>
    </source>
</evidence>
<dbReference type="Proteomes" id="UP000178606">
    <property type="component" value="Unassembled WGS sequence"/>
</dbReference>
<proteinExistence type="predicted"/>
<dbReference type="AlphaFoldDB" id="A0A1F6CV02"/>
<gene>
    <name evidence="1" type="ORF">A3F84_19265</name>
</gene>